<dbReference type="CDD" id="cd03429">
    <property type="entry name" value="NUDIX_NADH_pyrophosphatase_Nudt13"/>
    <property type="match status" value="1"/>
</dbReference>
<evidence type="ECO:0000256" key="1">
    <source>
        <dbReference type="ARBA" id="ARBA00001946"/>
    </source>
</evidence>
<sequence>MSPPKRFQPGYDPPARSRDTALLFAARGMDLLVSDNDGQLALPRGAALPELAGNAHFLGVLDDTDCYAVPLPGDFTPPEGMKPVPARSLYKQVDEVTFAVAGRALSIAEWEVNHRFCGRCGGPTQLVAGERARRCPVDHTPFYPRISPAVIVLITRGDQMLLARNATFPEPFFSTVAGFVDPGESLEETVHREVKEEVGVDLKDLTYFGSQPWPFGRSLMVGFMAEYAGGDITVDGKEIAEARWFDVDELPRIPPRLSIARHLIDTFIDRVKARRGLPPGQRP</sequence>
<keyword evidence="4 8" id="KW-0378">Hydrolase</keyword>
<dbReference type="InterPro" id="IPR015376">
    <property type="entry name" value="Znr_NADH_PPase"/>
</dbReference>
<evidence type="ECO:0000256" key="3">
    <source>
        <dbReference type="ARBA" id="ARBA00022723"/>
    </source>
</evidence>
<comment type="cofactor">
    <cofactor evidence="1">
        <name>Mg(2+)</name>
        <dbReference type="ChEBI" id="CHEBI:18420"/>
    </cofactor>
</comment>
<reference evidence="9" key="1">
    <citation type="submission" date="2018-09" db="EMBL/GenBank/DDBJ databases">
        <authorList>
            <person name="Livingstone P.G."/>
            <person name="Whitworth D.E."/>
        </authorList>
    </citation>
    <scope>NUCLEOTIDE SEQUENCE [LARGE SCALE GENOMIC DNA]</scope>
    <source>
        <strain evidence="9">CA040B</strain>
    </source>
</reference>
<evidence type="ECO:0000313" key="8">
    <source>
        <dbReference type="EMBL" id="RKH37583.1"/>
    </source>
</evidence>
<comment type="caution">
    <text evidence="8">The sequence shown here is derived from an EMBL/GenBank/DDBJ whole genome shotgun (WGS) entry which is preliminary data.</text>
</comment>
<evidence type="ECO:0000259" key="7">
    <source>
        <dbReference type="PROSITE" id="PS51462"/>
    </source>
</evidence>
<dbReference type="PANTHER" id="PTHR11383:SF3">
    <property type="entry name" value="NAD(P)H PYROPHOSPHATASE NUDT13, MITOCHONDRIAL"/>
    <property type="match status" value="1"/>
</dbReference>
<evidence type="ECO:0000256" key="6">
    <source>
        <dbReference type="ARBA" id="ARBA00023027"/>
    </source>
</evidence>
<proteinExistence type="predicted"/>
<evidence type="ECO:0000313" key="9">
    <source>
        <dbReference type="Proteomes" id="UP000273405"/>
    </source>
</evidence>
<dbReference type="PANTHER" id="PTHR11383">
    <property type="entry name" value="NUCLEOSIDE DIPHOSPHATE-LINKED MOIETY X MOTIF 13"/>
    <property type="match status" value="1"/>
</dbReference>
<dbReference type="InterPro" id="IPR020084">
    <property type="entry name" value="NUDIX_hydrolase_CS"/>
</dbReference>
<name>A0A3A8N0K5_9BACT</name>
<dbReference type="OrthoDB" id="9791656at2"/>
<keyword evidence="5" id="KW-0460">Magnesium</keyword>
<dbReference type="InterPro" id="IPR015797">
    <property type="entry name" value="NUDIX_hydrolase-like_dom_sf"/>
</dbReference>
<dbReference type="Pfam" id="PF09297">
    <property type="entry name" value="Zn_ribbon_NUD"/>
    <property type="match status" value="1"/>
</dbReference>
<dbReference type="PROSITE" id="PS51462">
    <property type="entry name" value="NUDIX"/>
    <property type="match status" value="1"/>
</dbReference>
<dbReference type="InterPro" id="IPR049734">
    <property type="entry name" value="NudC-like_C"/>
</dbReference>
<keyword evidence="6" id="KW-0520">NAD</keyword>
<dbReference type="Gene3D" id="3.90.79.20">
    <property type="match status" value="1"/>
</dbReference>
<dbReference type="RefSeq" id="WP_120628507.1">
    <property type="nucleotide sequence ID" value="NZ_RAWG01000233.1"/>
</dbReference>
<feature type="domain" description="Nudix hydrolase" evidence="7">
    <location>
        <begin position="144"/>
        <end position="268"/>
    </location>
</feature>
<evidence type="ECO:0000256" key="5">
    <source>
        <dbReference type="ARBA" id="ARBA00022842"/>
    </source>
</evidence>
<dbReference type="EMBL" id="RAWG01000233">
    <property type="protein sequence ID" value="RKH37583.1"/>
    <property type="molecule type" value="Genomic_DNA"/>
</dbReference>
<dbReference type="SUPFAM" id="SSF55811">
    <property type="entry name" value="Nudix"/>
    <property type="match status" value="2"/>
</dbReference>
<dbReference type="AlphaFoldDB" id="A0A3A8N0K5"/>
<gene>
    <name evidence="8" type="ORF">D7X12_29015</name>
</gene>
<keyword evidence="3" id="KW-0479">Metal-binding</keyword>
<protein>
    <recommendedName>
        <fullName evidence="2">NAD(+) diphosphatase</fullName>
        <ecNumber evidence="2">3.6.1.22</ecNumber>
    </recommendedName>
</protein>
<evidence type="ECO:0000256" key="4">
    <source>
        <dbReference type="ARBA" id="ARBA00022801"/>
    </source>
</evidence>
<accession>A0A3A8N0K5</accession>
<evidence type="ECO:0000256" key="2">
    <source>
        <dbReference type="ARBA" id="ARBA00012381"/>
    </source>
</evidence>
<dbReference type="NCBIfam" id="NF001299">
    <property type="entry name" value="PRK00241.1"/>
    <property type="match status" value="1"/>
</dbReference>
<dbReference type="EC" id="3.6.1.22" evidence="2"/>
<dbReference type="GO" id="GO:0046872">
    <property type="term" value="F:metal ion binding"/>
    <property type="evidence" value="ECO:0007669"/>
    <property type="project" value="UniProtKB-KW"/>
</dbReference>
<dbReference type="Gene3D" id="3.90.79.10">
    <property type="entry name" value="Nucleoside Triphosphate Pyrophosphohydrolase"/>
    <property type="match status" value="1"/>
</dbReference>
<dbReference type="Proteomes" id="UP000273405">
    <property type="component" value="Unassembled WGS sequence"/>
</dbReference>
<dbReference type="PROSITE" id="PS00893">
    <property type="entry name" value="NUDIX_BOX"/>
    <property type="match status" value="1"/>
</dbReference>
<dbReference type="Pfam" id="PF09296">
    <property type="entry name" value="NUDIX-like"/>
    <property type="match status" value="1"/>
</dbReference>
<organism evidence="8 9">
    <name type="scientific">Corallococcus sicarius</name>
    <dbReference type="NCBI Taxonomy" id="2316726"/>
    <lineage>
        <taxon>Bacteria</taxon>
        <taxon>Pseudomonadati</taxon>
        <taxon>Myxococcota</taxon>
        <taxon>Myxococcia</taxon>
        <taxon>Myxococcales</taxon>
        <taxon>Cystobacterineae</taxon>
        <taxon>Myxococcaceae</taxon>
        <taxon>Corallococcus</taxon>
    </lineage>
</organism>
<keyword evidence="9" id="KW-1185">Reference proteome</keyword>
<dbReference type="InterPro" id="IPR015375">
    <property type="entry name" value="NADH_PPase-like_N"/>
</dbReference>
<dbReference type="Pfam" id="PF00293">
    <property type="entry name" value="NUDIX"/>
    <property type="match status" value="1"/>
</dbReference>
<dbReference type="GO" id="GO:0016787">
    <property type="term" value="F:hydrolase activity"/>
    <property type="evidence" value="ECO:0007669"/>
    <property type="project" value="UniProtKB-KW"/>
</dbReference>
<dbReference type="InterPro" id="IPR000086">
    <property type="entry name" value="NUDIX_hydrolase_dom"/>
</dbReference>